<sequence>MHPITNAMVVPHPPIFLPNIGQGREAQAQPILDAYRAAAQKLIASQPETVVIVSPHAPSYFDYIQISSGKEGVGDLHAFGDSIDRFQIRYDTELIEEISAMCLQEDMPAGTLGKQDGLLDHGTMVPLYFLKDLPASTRFIRIGIGGVNARLHYQLGSIVQRAAAKLGRRVAIVGSGDLSHCQKEDGAYGFKACGPVYDENMMRVLKTGNFLALLSIPERDSDEAMVCGQKSFCVLAGALDGLAVMASEGAHAAPFGVGYGVVSYAPLGLDPLRHFLITANAQARADYEARVAREDDYVKLARTTINNEIEKNELTLPSMDLPEKLLKERAGVFVSIHENGRLRGCIGTTSPTRECVASEIVSNAIAAATRDPRFPAIQPWELESLEIHVDVLGPASRIDSSDSLDSKRYGVIVTKGNKRGLLLPDLEGVDTVEMQLSIAKQKAGLDPNEPDCVLERFEVERHI</sequence>
<keyword evidence="2" id="KW-1185">Reference proteome</keyword>
<evidence type="ECO:0000313" key="2">
    <source>
        <dbReference type="Proteomes" id="UP000308836"/>
    </source>
</evidence>
<accession>A0AC61R8C4</accession>
<organism evidence="1 2">
    <name type="scientific">Dubosiella muris</name>
    <dbReference type="NCBI Taxonomy" id="3038133"/>
    <lineage>
        <taxon>Bacteria</taxon>
        <taxon>Bacillati</taxon>
        <taxon>Bacillota</taxon>
        <taxon>Erysipelotrichia</taxon>
        <taxon>Erysipelotrichales</taxon>
        <taxon>Erysipelotrichaceae</taxon>
        <taxon>Dubosiella</taxon>
    </lineage>
</organism>
<protein>
    <submittedName>
        <fullName evidence="1">AmmeMemoRadiSam system protein A</fullName>
    </submittedName>
</protein>
<name>A0AC61R8C4_9FIRM</name>
<evidence type="ECO:0000313" key="1">
    <source>
        <dbReference type="EMBL" id="TGY66443.1"/>
    </source>
</evidence>
<gene>
    <name evidence="1" type="primary">amrA</name>
    <name evidence="1" type="ORF">E5336_03885</name>
</gene>
<dbReference type="Proteomes" id="UP000308836">
    <property type="component" value="Unassembled WGS sequence"/>
</dbReference>
<proteinExistence type="predicted"/>
<reference evidence="1" key="1">
    <citation type="submission" date="2019-04" db="EMBL/GenBank/DDBJ databases">
        <title>Microbes associate with the intestines of laboratory mice.</title>
        <authorList>
            <person name="Navarre W."/>
            <person name="Wong E."/>
            <person name="Huang K."/>
            <person name="Tropini C."/>
            <person name="Ng K."/>
            <person name="Yu B."/>
        </authorList>
    </citation>
    <scope>NUCLEOTIDE SEQUENCE</scope>
    <source>
        <strain evidence="1">NM09_H32</strain>
    </source>
</reference>
<dbReference type="EMBL" id="SRYG01000006">
    <property type="protein sequence ID" value="TGY66443.1"/>
    <property type="molecule type" value="Genomic_DNA"/>
</dbReference>
<comment type="caution">
    <text evidence="1">The sequence shown here is derived from an EMBL/GenBank/DDBJ whole genome shotgun (WGS) entry which is preliminary data.</text>
</comment>